<feature type="transmembrane region" description="Helical" evidence="7">
    <location>
        <begin position="735"/>
        <end position="759"/>
    </location>
</feature>
<feature type="domain" description="ABC3 transporter permease C-terminal" evidence="8">
    <location>
        <begin position="289"/>
        <end position="413"/>
    </location>
</feature>
<feature type="transmembrane region" description="Helical" evidence="7">
    <location>
        <begin position="381"/>
        <end position="404"/>
    </location>
</feature>
<evidence type="ECO:0000256" key="7">
    <source>
        <dbReference type="SAM" id="Phobius"/>
    </source>
</evidence>
<organism evidence="10 11">
    <name type="scientific">Pallidibacillus pasinlerensis</name>
    <dbReference type="NCBI Taxonomy" id="2703818"/>
    <lineage>
        <taxon>Bacteria</taxon>
        <taxon>Bacillati</taxon>
        <taxon>Bacillota</taxon>
        <taxon>Bacilli</taxon>
        <taxon>Bacillales</taxon>
        <taxon>Bacillaceae</taxon>
        <taxon>Pallidibacillus</taxon>
    </lineage>
</organism>
<keyword evidence="11" id="KW-1185">Reference proteome</keyword>
<evidence type="ECO:0000256" key="2">
    <source>
        <dbReference type="ARBA" id="ARBA00022475"/>
    </source>
</evidence>
<evidence type="ECO:0000256" key="4">
    <source>
        <dbReference type="ARBA" id="ARBA00022989"/>
    </source>
</evidence>
<keyword evidence="3 7" id="KW-0812">Transmembrane</keyword>
<dbReference type="RefSeq" id="WP_161920474.1">
    <property type="nucleotide sequence ID" value="NZ_JAACYS010000029.1"/>
</dbReference>
<dbReference type="Proteomes" id="UP000743899">
    <property type="component" value="Unassembled WGS sequence"/>
</dbReference>
<feature type="domain" description="MacB-like periplasmic core" evidence="9">
    <location>
        <begin position="19"/>
        <end position="220"/>
    </location>
</feature>
<evidence type="ECO:0000259" key="8">
    <source>
        <dbReference type="Pfam" id="PF02687"/>
    </source>
</evidence>
<feature type="transmembrane region" description="Helical" evidence="7">
    <location>
        <begin position="794"/>
        <end position="817"/>
    </location>
</feature>
<evidence type="ECO:0000256" key="3">
    <source>
        <dbReference type="ARBA" id="ARBA00022692"/>
    </source>
</evidence>
<sequence>MNIVNKLTLRMLKENKRRTLVTIMGVIISVAMVTAVATLFSSFMDLLQKEAIANNGNWHVLYKDVDKKQLYEIKKDSESDTVFISKNLGYAELEGSKNPDKPYVQVKEYDSNAFEHFSIDLIEGRLPKTPKEIVISEHIINDGGVSLEIGQTITLQVGERYYKLDGEEGIAGDISSLIYNNGEIAETIINTVEKEYEIVGIIKKPNWEYSFTPSYTVLSYTHEAFIGEEDRVNASVLVKDLNRDIFDYSQKLAESLGIEEVSFNNELLRYHGVVEGDNLNRTFISLVSIIIAIIVIGSVSLIYNAFAISVSERSRYLGMLASVGATRRQKRNSVYFEGIIIGLISIPLGLVAGIGGIAITLSYINGMIQDVFHLETPLSVVVTPTTIILAIVISMLTIFISVFVPANRASKISAIDAIRQTKDIKLSRKKVKTSKLVRKIFGIEAEIGLKNLKRNKKRYNATIFSLVISIVLFLTVSYFSNTIQKATEMSNFNYEYDISVSLDHHFEGMDQELIESIRSLDEITEMNIIHYYGSIVGDVEKAKLSDSLQEELKKFPDMLEDGKYRYHVYVNVLEDEDLKRYAERINVDYEDLTNTENPTAILFNKNHFYDMDKEKYIEEEAVKLNIGEKITLQYSDWNTDQYIQLPEKVEIIAEETEQLPLGLYGSLHPGQFNIVMSKASFEKLAGDVNIQNGTTSDMYIKSSDPMKTAEDLEKMGINKNAIYNIYEYKKDDEKVLFIIGVFVYGFITLITLITVSNIFNTISTSIALRKREFGMLKSVGMTPKGFSKMINYESIFYGIKSLLYALPISIMIMYFIYKATEFSYEFNFFLPWKSIGIVIVAVFLIVSIVMLYSSSKVKKENIIDALKQENI</sequence>
<comment type="similarity">
    <text evidence="6">Belongs to the ABC-4 integral membrane protein family.</text>
</comment>
<evidence type="ECO:0000259" key="9">
    <source>
        <dbReference type="Pfam" id="PF12704"/>
    </source>
</evidence>
<feature type="transmembrane region" description="Helical" evidence="7">
    <location>
        <begin position="829"/>
        <end position="852"/>
    </location>
</feature>
<protein>
    <submittedName>
        <fullName evidence="10">FtsX-like permease family protein</fullName>
    </submittedName>
</protein>
<dbReference type="InterPro" id="IPR025857">
    <property type="entry name" value="MacB_PCD"/>
</dbReference>
<keyword evidence="2" id="KW-1003">Cell membrane</keyword>
<evidence type="ECO:0000256" key="6">
    <source>
        <dbReference type="ARBA" id="ARBA00038076"/>
    </source>
</evidence>
<feature type="transmembrane region" description="Helical" evidence="7">
    <location>
        <begin position="20"/>
        <end position="44"/>
    </location>
</feature>
<gene>
    <name evidence="10" type="ORF">GW534_07725</name>
</gene>
<dbReference type="PANTHER" id="PTHR30572:SF4">
    <property type="entry name" value="ABC TRANSPORTER PERMEASE YTRF"/>
    <property type="match status" value="1"/>
</dbReference>
<dbReference type="PANTHER" id="PTHR30572">
    <property type="entry name" value="MEMBRANE COMPONENT OF TRANSPORTER-RELATED"/>
    <property type="match status" value="1"/>
</dbReference>
<accession>A0ABX0A2I5</accession>
<keyword evidence="5 7" id="KW-0472">Membrane</keyword>
<dbReference type="Pfam" id="PF02687">
    <property type="entry name" value="FtsX"/>
    <property type="match status" value="2"/>
</dbReference>
<feature type="domain" description="ABC3 transporter permease C-terminal" evidence="8">
    <location>
        <begin position="746"/>
        <end position="862"/>
    </location>
</feature>
<comment type="subcellular location">
    <subcellularLocation>
        <location evidence="1">Cell membrane</location>
        <topology evidence="1">Multi-pass membrane protein</topology>
    </subcellularLocation>
</comment>
<evidence type="ECO:0000313" key="10">
    <source>
        <dbReference type="EMBL" id="NCU17644.1"/>
    </source>
</evidence>
<evidence type="ECO:0000256" key="5">
    <source>
        <dbReference type="ARBA" id="ARBA00023136"/>
    </source>
</evidence>
<name>A0ABX0A2I5_9BACI</name>
<feature type="transmembrane region" description="Helical" evidence="7">
    <location>
        <begin position="283"/>
        <end position="306"/>
    </location>
</feature>
<dbReference type="EMBL" id="JAACYS010000029">
    <property type="protein sequence ID" value="NCU17644.1"/>
    <property type="molecule type" value="Genomic_DNA"/>
</dbReference>
<evidence type="ECO:0000256" key="1">
    <source>
        <dbReference type="ARBA" id="ARBA00004651"/>
    </source>
</evidence>
<reference evidence="10 11" key="1">
    <citation type="submission" date="2020-01" db="EMBL/GenBank/DDBJ databases">
        <title>A novel Bacillus sp. from Pasinler.</title>
        <authorList>
            <person name="Adiguzel A."/>
            <person name="Ay H."/>
            <person name="Baltaci M.O."/>
        </authorList>
    </citation>
    <scope>NUCLEOTIDE SEQUENCE [LARGE SCALE GENOMIC DNA]</scope>
    <source>
        <strain evidence="10 11">P1</strain>
    </source>
</reference>
<evidence type="ECO:0000313" key="11">
    <source>
        <dbReference type="Proteomes" id="UP000743899"/>
    </source>
</evidence>
<dbReference type="InterPro" id="IPR050250">
    <property type="entry name" value="Macrolide_Exporter_MacB"/>
</dbReference>
<dbReference type="InterPro" id="IPR003838">
    <property type="entry name" value="ABC3_permease_C"/>
</dbReference>
<feature type="transmembrane region" description="Helical" evidence="7">
    <location>
        <begin position="334"/>
        <end position="361"/>
    </location>
</feature>
<comment type="caution">
    <text evidence="10">The sequence shown here is derived from an EMBL/GenBank/DDBJ whole genome shotgun (WGS) entry which is preliminary data.</text>
</comment>
<dbReference type="Pfam" id="PF12704">
    <property type="entry name" value="MacB_PCD"/>
    <property type="match status" value="1"/>
</dbReference>
<keyword evidence="4 7" id="KW-1133">Transmembrane helix</keyword>
<proteinExistence type="inferred from homology"/>
<feature type="transmembrane region" description="Helical" evidence="7">
    <location>
        <begin position="459"/>
        <end position="479"/>
    </location>
</feature>